<dbReference type="Gene3D" id="1.10.439.10">
    <property type="entry name" value="Penicillin Amidohydrolase, domain 1"/>
    <property type="match status" value="1"/>
</dbReference>
<gene>
    <name evidence="8" type="ORF">SAMN05421771_2329</name>
</gene>
<dbReference type="InterPro" id="IPR023343">
    <property type="entry name" value="Penicillin_amidase_dom1"/>
</dbReference>
<dbReference type="GO" id="GO:0016811">
    <property type="term" value="F:hydrolase activity, acting on carbon-nitrogen (but not peptide) bonds, in linear amides"/>
    <property type="evidence" value="ECO:0007669"/>
    <property type="project" value="InterPro"/>
</dbReference>
<dbReference type="CDD" id="cd03747">
    <property type="entry name" value="Ntn_PGA_like"/>
    <property type="match status" value="1"/>
</dbReference>
<comment type="cofactor">
    <cofactor evidence="5">
        <name>Ca(2+)</name>
        <dbReference type="ChEBI" id="CHEBI:29108"/>
    </cofactor>
    <text evidence="5">Binds 1 Ca(2+) ion per dimer.</text>
</comment>
<proteinExistence type="inferred from homology"/>
<sequence>MHPLDPTLPEPELITRQSPPEPGSEFTPGKRRYGLFDLDRPRPGRLVRILGLILPILLAVGLVAYATAMYYSRKALIASLPQLDGTLSVPGLSAPVTVLRDAQGVPHIRAANLDDLLLAQGYVTAQDRLWQMDGLRRNAAGDLAEVLGSALIDHDRIQRILQIRASAERTLATLPPNQFHELEQYAKGVNASIAAQRTHLPFEFIALRYEPAPWTPTDTLLIGLSMFQQLSNGYTQKLAREAISAKLPPELLADLYPVGSWRDHPPGHTIDLSIPVEEIEQIPLDESQSKLNLTPDHVNALLQSLSPCGDCIPGSNNWVVSGAHSTTGKPILANDTHLAHTVPGIWYETDLEAPLPNGGSFHAAGVAIPGTPFIEIGHNAHLAWGMTVLPADTQDVYIERIQNNQYQSPDGAFHPIEHRTELIKVRNGTDVSLDVKLTRHGNVLTPIISSLFHDEKRPLSLRWTIYDPTTLTAAFGNINAASDWPSFNAALSQYGGPPMNLVYADDQGHIAFHAIGRIPTRGIDPAHPEAIPPVPTDATAPDALTHEWSGFIPYEQLPSAIDPPGGILATANARTAPDGYPYPIALNWASPYRNERIWKQLASKPRFSPADMIDLQTDVYSDLDHVIAQRLAYAIDHAIDHPAIDGKPRPHIDQKQLHDAADLLRSWNGKVDANSSAAAIVDATRAALWAMLLNPRLGQLASLYTWGSRDYAEEQLIMHTPDRWLPKSFATWDDLLTEAVLKGISASHAPFDITKWRSGSLHPVDIEHPIYSQSEILKALIGRPIGTGTHPQSGDLTTVKQVDRTFGPSQRLTVDLSNPDNTTLNVVLGQSGNPASPNFLDQFPFWLAGKTFPFPFSHETIRATHTLILK</sequence>
<feature type="transmembrane region" description="Helical" evidence="7">
    <location>
        <begin position="49"/>
        <end position="71"/>
    </location>
</feature>
<dbReference type="InterPro" id="IPR014395">
    <property type="entry name" value="Pen/GL7ACA/AHL_acylase"/>
</dbReference>
<keyword evidence="7" id="KW-0472">Membrane</keyword>
<evidence type="ECO:0000256" key="2">
    <source>
        <dbReference type="ARBA" id="ARBA00022801"/>
    </source>
</evidence>
<keyword evidence="3" id="KW-0865">Zymogen</keyword>
<dbReference type="PANTHER" id="PTHR34218:SF4">
    <property type="entry name" value="ACYL-HOMOSERINE LACTONE ACYLASE QUIP"/>
    <property type="match status" value="1"/>
</dbReference>
<dbReference type="RefSeq" id="WP_089839284.1">
    <property type="nucleotide sequence ID" value="NZ_FOZL01000001.1"/>
</dbReference>
<evidence type="ECO:0000256" key="1">
    <source>
        <dbReference type="ARBA" id="ARBA00006586"/>
    </source>
</evidence>
<evidence type="ECO:0000256" key="3">
    <source>
        <dbReference type="ARBA" id="ARBA00023145"/>
    </source>
</evidence>
<evidence type="ECO:0000256" key="6">
    <source>
        <dbReference type="SAM" id="MobiDB-lite"/>
    </source>
</evidence>
<feature type="region of interest" description="Disordered" evidence="6">
    <location>
        <begin position="1"/>
        <end position="32"/>
    </location>
</feature>
<name>A0A1I6MCU1_9BACT</name>
<keyword evidence="7" id="KW-0812">Transmembrane</keyword>
<evidence type="ECO:0000256" key="4">
    <source>
        <dbReference type="PIRSR" id="PIRSR001227-1"/>
    </source>
</evidence>
<dbReference type="Pfam" id="PF01804">
    <property type="entry name" value="Penicil_amidase"/>
    <property type="match status" value="1"/>
</dbReference>
<accession>A0A1I6MCU1</accession>
<dbReference type="InterPro" id="IPR043146">
    <property type="entry name" value="Penicillin_amidase_N_B-knob"/>
</dbReference>
<dbReference type="AlphaFoldDB" id="A0A1I6MCU1"/>
<keyword evidence="7" id="KW-1133">Transmembrane helix</keyword>
<dbReference type="EMBL" id="FOZL01000001">
    <property type="protein sequence ID" value="SFS13524.1"/>
    <property type="molecule type" value="Genomic_DNA"/>
</dbReference>
<dbReference type="Proteomes" id="UP000199024">
    <property type="component" value="Unassembled WGS sequence"/>
</dbReference>
<dbReference type="Gene3D" id="3.60.20.10">
    <property type="entry name" value="Glutamine Phosphoribosylpyrophosphate, subunit 1, domain 1"/>
    <property type="match status" value="1"/>
</dbReference>
<evidence type="ECO:0000256" key="7">
    <source>
        <dbReference type="SAM" id="Phobius"/>
    </source>
</evidence>
<evidence type="ECO:0000313" key="8">
    <source>
        <dbReference type="EMBL" id="SFS13524.1"/>
    </source>
</evidence>
<dbReference type="GO" id="GO:0017000">
    <property type="term" value="P:antibiotic biosynthetic process"/>
    <property type="evidence" value="ECO:0007669"/>
    <property type="project" value="InterPro"/>
</dbReference>
<dbReference type="InterPro" id="IPR002692">
    <property type="entry name" value="S45"/>
</dbReference>
<protein>
    <submittedName>
        <fullName evidence="8">Penicillin amidase</fullName>
    </submittedName>
</protein>
<dbReference type="Gene3D" id="2.30.120.10">
    <property type="match status" value="1"/>
</dbReference>
<keyword evidence="9" id="KW-1185">Reference proteome</keyword>
<dbReference type="GO" id="GO:0046872">
    <property type="term" value="F:metal ion binding"/>
    <property type="evidence" value="ECO:0007669"/>
    <property type="project" value="UniProtKB-KW"/>
</dbReference>
<dbReference type="PIRSF" id="PIRSF001227">
    <property type="entry name" value="Pen_acylase"/>
    <property type="match status" value="1"/>
</dbReference>
<keyword evidence="5" id="KW-0106">Calcium</keyword>
<feature type="active site" description="Nucleophile" evidence="4">
    <location>
        <position position="315"/>
    </location>
</feature>
<keyword evidence="2" id="KW-0378">Hydrolase</keyword>
<dbReference type="InterPro" id="IPR029055">
    <property type="entry name" value="Ntn_hydrolases_N"/>
</dbReference>
<dbReference type="SUPFAM" id="SSF56235">
    <property type="entry name" value="N-terminal nucleophile aminohydrolases (Ntn hydrolases)"/>
    <property type="match status" value="1"/>
</dbReference>
<dbReference type="OrthoDB" id="9759796at2"/>
<comment type="similarity">
    <text evidence="1">Belongs to the peptidase S45 family.</text>
</comment>
<evidence type="ECO:0000313" key="9">
    <source>
        <dbReference type="Proteomes" id="UP000199024"/>
    </source>
</evidence>
<feature type="binding site" evidence="5">
    <location>
        <position position="395"/>
    </location>
    <ligand>
        <name>Ca(2+)</name>
        <dbReference type="ChEBI" id="CHEBI:29108"/>
    </ligand>
</feature>
<reference evidence="8 9" key="1">
    <citation type="submission" date="2016-10" db="EMBL/GenBank/DDBJ databases">
        <authorList>
            <person name="de Groot N.N."/>
        </authorList>
    </citation>
    <scope>NUCLEOTIDE SEQUENCE [LARGE SCALE GENOMIC DNA]</scope>
    <source>
        <strain evidence="8 9">DSM 21001</strain>
    </source>
</reference>
<feature type="binding site" evidence="5">
    <location>
        <position position="392"/>
    </location>
    <ligand>
        <name>Ca(2+)</name>
        <dbReference type="ChEBI" id="CHEBI:29108"/>
    </ligand>
</feature>
<dbReference type="InterPro" id="IPR043147">
    <property type="entry name" value="Penicillin_amidase_A-knob"/>
</dbReference>
<evidence type="ECO:0000256" key="5">
    <source>
        <dbReference type="PIRSR" id="PIRSR001227-2"/>
    </source>
</evidence>
<dbReference type="Gene3D" id="1.10.1400.10">
    <property type="match status" value="1"/>
</dbReference>
<dbReference type="PANTHER" id="PTHR34218">
    <property type="entry name" value="PEPTIDASE S45 PENICILLIN AMIDASE"/>
    <property type="match status" value="1"/>
</dbReference>
<organism evidence="8 9">
    <name type="scientific">Granulicella pectinivorans</name>
    <dbReference type="NCBI Taxonomy" id="474950"/>
    <lineage>
        <taxon>Bacteria</taxon>
        <taxon>Pseudomonadati</taxon>
        <taxon>Acidobacteriota</taxon>
        <taxon>Terriglobia</taxon>
        <taxon>Terriglobales</taxon>
        <taxon>Acidobacteriaceae</taxon>
        <taxon>Granulicella</taxon>
    </lineage>
</organism>
<keyword evidence="5" id="KW-0479">Metal-binding</keyword>
<dbReference type="STRING" id="474950.SAMN05421771_2329"/>